<evidence type="ECO:0000256" key="1">
    <source>
        <dbReference type="SAM" id="MobiDB-lite"/>
    </source>
</evidence>
<comment type="caution">
    <text evidence="2">The sequence shown here is derived from an EMBL/GenBank/DDBJ whole genome shotgun (WGS) entry which is preliminary data.</text>
</comment>
<feature type="compositionally biased region" description="Basic and acidic residues" evidence="1">
    <location>
        <begin position="98"/>
        <end position="116"/>
    </location>
</feature>
<accession>A0A409WEY8</accession>
<name>A0A409WEY8_PSICY</name>
<sequence length="157" mass="17871">MSESLTGPPPPFFIRLFAQVATGLHYLESVGAMVVLWLCPSLTPEPRIHQFISASPVHHRHRHHHHHHHVSHRSDVIMSQSDPTSSILSEGSNPTVEDLERVDQALKEQERERQKSDSTSQILRWRDGQQNVEEEDSILEWKERPPSGVSATELPCV</sequence>
<evidence type="ECO:0000313" key="2">
    <source>
        <dbReference type="EMBL" id="PPQ77031.1"/>
    </source>
</evidence>
<organism evidence="2 3">
    <name type="scientific">Psilocybe cyanescens</name>
    <dbReference type="NCBI Taxonomy" id="93625"/>
    <lineage>
        <taxon>Eukaryota</taxon>
        <taxon>Fungi</taxon>
        <taxon>Dikarya</taxon>
        <taxon>Basidiomycota</taxon>
        <taxon>Agaricomycotina</taxon>
        <taxon>Agaricomycetes</taxon>
        <taxon>Agaricomycetidae</taxon>
        <taxon>Agaricales</taxon>
        <taxon>Agaricineae</taxon>
        <taxon>Strophariaceae</taxon>
        <taxon>Psilocybe</taxon>
    </lineage>
</organism>
<keyword evidence="3" id="KW-1185">Reference proteome</keyword>
<protein>
    <submittedName>
        <fullName evidence="2">Uncharacterized protein</fullName>
    </submittedName>
</protein>
<proteinExistence type="predicted"/>
<dbReference type="EMBL" id="NHYD01003445">
    <property type="protein sequence ID" value="PPQ77031.1"/>
    <property type="molecule type" value="Genomic_DNA"/>
</dbReference>
<feature type="region of interest" description="Disordered" evidence="1">
    <location>
        <begin position="59"/>
        <end position="157"/>
    </location>
</feature>
<dbReference type="OrthoDB" id="3063983at2759"/>
<evidence type="ECO:0000313" key="3">
    <source>
        <dbReference type="Proteomes" id="UP000283269"/>
    </source>
</evidence>
<reference evidence="2 3" key="1">
    <citation type="journal article" date="2018" name="Evol. Lett.">
        <title>Horizontal gene cluster transfer increased hallucinogenic mushroom diversity.</title>
        <authorList>
            <person name="Reynolds H.T."/>
            <person name="Vijayakumar V."/>
            <person name="Gluck-Thaler E."/>
            <person name="Korotkin H.B."/>
            <person name="Matheny P.B."/>
            <person name="Slot J.C."/>
        </authorList>
    </citation>
    <scope>NUCLEOTIDE SEQUENCE [LARGE SCALE GENOMIC DNA]</scope>
    <source>
        <strain evidence="2 3">2631</strain>
    </source>
</reference>
<gene>
    <name evidence="2" type="ORF">CVT25_014848</name>
</gene>
<dbReference type="AlphaFoldDB" id="A0A409WEY8"/>
<dbReference type="InParanoid" id="A0A409WEY8"/>
<dbReference type="Proteomes" id="UP000283269">
    <property type="component" value="Unassembled WGS sequence"/>
</dbReference>
<feature type="compositionally biased region" description="Polar residues" evidence="1">
    <location>
        <begin position="77"/>
        <end position="95"/>
    </location>
</feature>
<feature type="compositionally biased region" description="Basic residues" evidence="1">
    <location>
        <begin position="59"/>
        <end position="71"/>
    </location>
</feature>